<keyword evidence="3" id="KW-1185">Reference proteome</keyword>
<accession>A0ABR7TEH5</accession>
<sequence>MEQQYDFEVIPLSITLDDKTYLDGEEITVDAVYEAMRSGKVPKTSQISCGSLTKVLDKGIQENEDMIYMSFSSKMSGTYQFAYQIIEDYKEKYPERKIKLIDSRGGAGGGALIALQALKMIEAGRPFEEIVHQMEWNIDHVFYRFTLRDLNWLVKGGRVNKTTGYVGTALNIKPYLIINDGFIQLSKLVRGEKKIYKKLIEEVKNGVGDFTDQTIGISHGDDEETAKKIEDMIKESLPNCKTQVFRIGAVLGSHIGVGGIGVFYFDERPDWYQN</sequence>
<dbReference type="Proteomes" id="UP000638836">
    <property type="component" value="Unassembled WGS sequence"/>
</dbReference>
<dbReference type="Pfam" id="PF02645">
    <property type="entry name" value="DegV"/>
    <property type="match status" value="1"/>
</dbReference>
<evidence type="ECO:0000256" key="1">
    <source>
        <dbReference type="ARBA" id="ARBA00023121"/>
    </source>
</evidence>
<reference evidence="2 3" key="1">
    <citation type="journal article" date="2020" name="Microorganisms">
        <title>New Insight into Antimicrobial Compounds from Food and Marine-Sourced Carnobacterium Species through Phenotype and Genome Analyses.</title>
        <authorList>
            <person name="Begrem S."/>
            <person name="Ivaniuk F."/>
            <person name="Gigout-Chevalier F."/>
            <person name="Kolypczuk L."/>
            <person name="Bonnetot S."/>
            <person name="Leroi F."/>
            <person name="Grovel O."/>
            <person name="Delbarre-Ladrat C."/>
            <person name="Passerini D."/>
        </authorList>
    </citation>
    <scope>NUCLEOTIDE SEQUENCE [LARGE SCALE GENOMIC DNA]</scope>
    <source>
        <strain evidence="2 3">MIP2551</strain>
    </source>
</reference>
<dbReference type="NCBIfam" id="TIGR00762">
    <property type="entry name" value="DegV"/>
    <property type="match status" value="1"/>
</dbReference>
<evidence type="ECO:0000313" key="2">
    <source>
        <dbReference type="EMBL" id="MBC9825864.1"/>
    </source>
</evidence>
<dbReference type="EMBL" id="WNJQ01000007">
    <property type="protein sequence ID" value="MBC9825864.1"/>
    <property type="molecule type" value="Genomic_DNA"/>
</dbReference>
<proteinExistence type="predicted"/>
<dbReference type="Gene3D" id="3.40.50.10170">
    <property type="match status" value="1"/>
</dbReference>
<protein>
    <submittedName>
        <fullName evidence="2">DegV family EDD domain-containing protein</fullName>
    </submittedName>
</protein>
<name>A0ABR7TEH5_9LACT</name>
<dbReference type="InterPro" id="IPR043168">
    <property type="entry name" value="DegV_C"/>
</dbReference>
<dbReference type="Gene3D" id="3.30.1180.10">
    <property type="match status" value="1"/>
</dbReference>
<gene>
    <name evidence="2" type="ORF">GLO26_08545</name>
</gene>
<organism evidence="2 3">
    <name type="scientific">Carnobacterium inhibens</name>
    <dbReference type="NCBI Taxonomy" id="147709"/>
    <lineage>
        <taxon>Bacteria</taxon>
        <taxon>Bacillati</taxon>
        <taxon>Bacillota</taxon>
        <taxon>Bacilli</taxon>
        <taxon>Lactobacillales</taxon>
        <taxon>Carnobacteriaceae</taxon>
        <taxon>Carnobacterium</taxon>
    </lineage>
</organism>
<comment type="caution">
    <text evidence="2">The sequence shown here is derived from an EMBL/GenBank/DDBJ whole genome shotgun (WGS) entry which is preliminary data.</text>
</comment>
<dbReference type="PROSITE" id="PS51482">
    <property type="entry name" value="DEGV"/>
    <property type="match status" value="1"/>
</dbReference>
<dbReference type="PANTHER" id="PTHR33434:SF8">
    <property type="entry name" value="DEGV DOMAIN-CONTAINING PROTEIN SPR1019"/>
    <property type="match status" value="1"/>
</dbReference>
<evidence type="ECO:0000313" key="3">
    <source>
        <dbReference type="Proteomes" id="UP000638836"/>
    </source>
</evidence>
<dbReference type="InterPro" id="IPR003797">
    <property type="entry name" value="DegV"/>
</dbReference>
<dbReference type="InterPro" id="IPR050270">
    <property type="entry name" value="DegV_domain_contain"/>
</dbReference>
<dbReference type="PANTHER" id="PTHR33434">
    <property type="entry name" value="DEGV DOMAIN-CONTAINING PROTEIN DR_1986-RELATED"/>
    <property type="match status" value="1"/>
</dbReference>
<dbReference type="SUPFAM" id="SSF82549">
    <property type="entry name" value="DAK1/DegV-like"/>
    <property type="match status" value="1"/>
</dbReference>
<keyword evidence="1" id="KW-0446">Lipid-binding</keyword>